<dbReference type="Proteomes" id="UP000028653">
    <property type="component" value="Unassembled WGS sequence"/>
</dbReference>
<reference evidence="1 2" key="1">
    <citation type="submission" date="2014-05" db="EMBL/GenBank/DDBJ databases">
        <title>ATOL: Assembling a taxonomically balanced genome-scale reconstruction of the evolutionary history of the Enterobacteriaceae.</title>
        <authorList>
            <person name="Plunkett G.III."/>
            <person name="Neeno-Eckwall E.C."/>
            <person name="Glasner J.D."/>
            <person name="Perna N.T."/>
        </authorList>
    </citation>
    <scope>NUCLEOTIDE SEQUENCE [LARGE SCALE GENOMIC DNA]</scope>
    <source>
        <strain evidence="1 2">ATCC 33320</strain>
    </source>
</reference>
<dbReference type="AlphaFoldDB" id="A0A085G094"/>
<comment type="caution">
    <text evidence="1">The sequence shown here is derived from an EMBL/GenBank/DDBJ whole genome shotgun (WGS) entry which is preliminary data.</text>
</comment>
<organism evidence="1 2">
    <name type="scientific">Buttiauxella agrestis ATCC 33320</name>
    <dbReference type="NCBI Taxonomy" id="1006004"/>
    <lineage>
        <taxon>Bacteria</taxon>
        <taxon>Pseudomonadati</taxon>
        <taxon>Pseudomonadota</taxon>
        <taxon>Gammaproteobacteria</taxon>
        <taxon>Enterobacterales</taxon>
        <taxon>Enterobacteriaceae</taxon>
        <taxon>Buttiauxella</taxon>
    </lineage>
</organism>
<proteinExistence type="predicted"/>
<evidence type="ECO:0000313" key="1">
    <source>
        <dbReference type="EMBL" id="KFC77139.1"/>
    </source>
</evidence>
<accession>A0A085G094</accession>
<name>A0A085G094_9ENTR</name>
<dbReference type="eggNOG" id="ENOG5032IAF">
    <property type="taxonomic scope" value="Bacteria"/>
</dbReference>
<sequence length="176" mass="19065">MANTNSTTTACTESVCLPSVNETAITALLKTPLGAHLDLFQILDACQHHVDALIENDDNTECMALCGRLLAALEVLKVALKTPLPAHLIERLTVDVAEPDNYRAPLSTDSETLREYCSALTILLLQHQQSPEQKEHITGLLFELVNVLVEDLKAPRFVSTDGGLVMISGEAVPGIH</sequence>
<dbReference type="OrthoDB" id="6577511at2"/>
<dbReference type="RefSeq" id="WP_034499241.1">
    <property type="nucleotide sequence ID" value="NZ_JMPI01000068.1"/>
</dbReference>
<evidence type="ECO:0000313" key="2">
    <source>
        <dbReference type="Proteomes" id="UP000028653"/>
    </source>
</evidence>
<gene>
    <name evidence="1" type="ORF">GBAG_3872</name>
</gene>
<keyword evidence="2" id="KW-1185">Reference proteome</keyword>
<protein>
    <submittedName>
        <fullName evidence="1">Uncharacterized protein</fullName>
    </submittedName>
</protein>
<dbReference type="EMBL" id="JMPI01000068">
    <property type="protein sequence ID" value="KFC77139.1"/>
    <property type="molecule type" value="Genomic_DNA"/>
</dbReference>